<dbReference type="InterPro" id="IPR006175">
    <property type="entry name" value="YjgF/YER057c/UK114"/>
</dbReference>
<dbReference type="AlphaFoldDB" id="A0A174Z277"/>
<dbReference type="RefSeq" id="WP_022098193.1">
    <property type="nucleotide sequence ID" value="NZ_CZBU01000004.1"/>
</dbReference>
<dbReference type="EMBL" id="CZBU01000004">
    <property type="protein sequence ID" value="CUQ78266.1"/>
    <property type="molecule type" value="Genomic_DNA"/>
</dbReference>
<dbReference type="GO" id="GO:0050540">
    <property type="term" value="F:2-aminomuconate deaminase activity"/>
    <property type="evidence" value="ECO:0007669"/>
    <property type="project" value="UniProtKB-EC"/>
</dbReference>
<protein>
    <submittedName>
        <fullName evidence="1">2-aminomuconate deaminase</fullName>
        <ecNumber evidence="1">3.5.99.5</ecNumber>
    </submittedName>
</protein>
<keyword evidence="1" id="KW-0378">Hydrolase</keyword>
<evidence type="ECO:0000313" key="4">
    <source>
        <dbReference type="Proteomes" id="UP000095621"/>
    </source>
</evidence>
<reference evidence="1 4" key="1">
    <citation type="submission" date="2015-09" db="EMBL/GenBank/DDBJ databases">
        <authorList>
            <consortium name="Pathogen Informatics"/>
        </authorList>
    </citation>
    <scope>NUCLEOTIDE SEQUENCE [LARGE SCALE GENOMIC DNA]</scope>
    <source>
        <strain evidence="1 4">2789STDY5834875</strain>
    </source>
</reference>
<evidence type="ECO:0000313" key="2">
    <source>
        <dbReference type="EMBL" id="RHC11916.1"/>
    </source>
</evidence>
<dbReference type="Proteomes" id="UP000285844">
    <property type="component" value="Unassembled WGS sequence"/>
</dbReference>
<evidence type="ECO:0000313" key="6">
    <source>
        <dbReference type="Proteomes" id="UP000285844"/>
    </source>
</evidence>
<dbReference type="OrthoDB" id="9799840at2"/>
<dbReference type="EC" id="3.5.99.5" evidence="1"/>
<dbReference type="PANTHER" id="PTHR43857:SF1">
    <property type="entry name" value="YJGH FAMILY PROTEIN"/>
    <property type="match status" value="1"/>
</dbReference>
<evidence type="ECO:0000313" key="1">
    <source>
        <dbReference type="EMBL" id="CUQ78266.1"/>
    </source>
</evidence>
<accession>A0A174Z277</accession>
<dbReference type="Proteomes" id="UP000095621">
    <property type="component" value="Unassembled WGS sequence"/>
</dbReference>
<gene>
    <name evidence="1" type="primary">amnD</name>
    <name evidence="3" type="ORF">DW007_13920</name>
    <name evidence="2" type="ORF">DW858_11825</name>
    <name evidence="1" type="ORF">ERS852490_01990</name>
</gene>
<dbReference type="EMBL" id="QROY01000016">
    <property type="protein sequence ID" value="RHL65327.1"/>
    <property type="molecule type" value="Genomic_DNA"/>
</dbReference>
<name>A0A174Z277_9FIRM</name>
<dbReference type="SUPFAM" id="SSF55298">
    <property type="entry name" value="YjgF-like"/>
    <property type="match status" value="1"/>
</dbReference>
<proteinExistence type="predicted"/>
<dbReference type="InterPro" id="IPR035959">
    <property type="entry name" value="RutC-like_sf"/>
</dbReference>
<dbReference type="EMBL" id="QSHM01000016">
    <property type="protein sequence ID" value="RHC11916.1"/>
    <property type="molecule type" value="Genomic_DNA"/>
</dbReference>
<evidence type="ECO:0000313" key="5">
    <source>
        <dbReference type="Proteomes" id="UP000285201"/>
    </source>
</evidence>
<evidence type="ECO:0000313" key="3">
    <source>
        <dbReference type="EMBL" id="RHL65327.1"/>
    </source>
</evidence>
<sequence length="132" mass="14352">MAEKRVNYSSGAPLEEKVGYSRMVKVGDHIYVGGTTSVQPDGTVYGENAYEQTRYVLEKQVKLIGQAGAGVGDVIKVDVFAVDMKMCADISRAYSEIFHDIRPLCTVVGTPALNRPTQFVEIMMEAVIGCGL</sequence>
<reference evidence="5 6" key="2">
    <citation type="submission" date="2018-08" db="EMBL/GenBank/DDBJ databases">
        <title>A genome reference for cultivated species of the human gut microbiota.</title>
        <authorList>
            <person name="Zou Y."/>
            <person name="Xue W."/>
            <person name="Luo G."/>
        </authorList>
    </citation>
    <scope>NUCLEOTIDE SEQUENCE [LARGE SCALE GENOMIC DNA]</scope>
    <source>
        <strain evidence="3 5">AF36-7BH</strain>
        <strain evidence="2 6">AM37-3BH</strain>
    </source>
</reference>
<dbReference type="Pfam" id="PF01042">
    <property type="entry name" value="Ribonuc_L-PSP"/>
    <property type="match status" value="1"/>
</dbReference>
<dbReference type="PANTHER" id="PTHR43857">
    <property type="entry name" value="BLR7761 PROTEIN"/>
    <property type="match status" value="1"/>
</dbReference>
<organism evidence="1 4">
    <name type="scientific">Lachnospira eligens</name>
    <dbReference type="NCBI Taxonomy" id="39485"/>
    <lineage>
        <taxon>Bacteria</taxon>
        <taxon>Bacillati</taxon>
        <taxon>Bacillota</taxon>
        <taxon>Clostridia</taxon>
        <taxon>Lachnospirales</taxon>
        <taxon>Lachnospiraceae</taxon>
        <taxon>Lachnospira</taxon>
    </lineage>
</organism>
<dbReference type="Proteomes" id="UP000285201">
    <property type="component" value="Unassembled WGS sequence"/>
</dbReference>
<dbReference type="Gene3D" id="3.30.1330.40">
    <property type="entry name" value="RutC-like"/>
    <property type="match status" value="1"/>
</dbReference>